<evidence type="ECO:0000313" key="2">
    <source>
        <dbReference type="Proteomes" id="UP000238296"/>
    </source>
</evidence>
<organism evidence="1 2">
    <name type="scientific">Mycobacterium talmoniae</name>
    <dbReference type="NCBI Taxonomy" id="1858794"/>
    <lineage>
        <taxon>Bacteria</taxon>
        <taxon>Bacillati</taxon>
        <taxon>Actinomycetota</taxon>
        <taxon>Actinomycetes</taxon>
        <taxon>Mycobacteriales</taxon>
        <taxon>Mycobacteriaceae</taxon>
        <taxon>Mycobacterium</taxon>
    </lineage>
</organism>
<sequence>MIAGARPASAASAAQFPGWRSIAKMALPIRFTVVSWPAISSRLQVEMISSSVS</sequence>
<gene>
    <name evidence="1" type="ORF">C1Y40_00268</name>
</gene>
<name>A0A2S8BS81_9MYCO</name>
<dbReference type="EMBL" id="PPEA01000043">
    <property type="protein sequence ID" value="PQM49504.1"/>
    <property type="molecule type" value="Genomic_DNA"/>
</dbReference>
<evidence type="ECO:0000313" key="1">
    <source>
        <dbReference type="EMBL" id="PQM49504.1"/>
    </source>
</evidence>
<protein>
    <submittedName>
        <fullName evidence="1">Uncharacterized protein</fullName>
    </submittedName>
</protein>
<dbReference type="AlphaFoldDB" id="A0A2S8BS81"/>
<dbReference type="Proteomes" id="UP000238296">
    <property type="component" value="Unassembled WGS sequence"/>
</dbReference>
<accession>A0A2S8BS81</accession>
<comment type="caution">
    <text evidence="1">The sequence shown here is derived from an EMBL/GenBank/DDBJ whole genome shotgun (WGS) entry which is preliminary data.</text>
</comment>
<reference evidence="1 2" key="1">
    <citation type="journal article" date="2017" name="Int. J. Syst. Evol. Microbiol.">
        <title>Mycobacterium talmoniae sp. nov., a slowly growing mycobacterium isolated from human respiratory samples.</title>
        <authorList>
            <person name="Davidson R.M."/>
            <person name="DeGroote M.A."/>
            <person name="Marola J.L."/>
            <person name="Buss S."/>
            <person name="Jones V."/>
            <person name="McNeil M.R."/>
            <person name="Freifeld A.G."/>
            <person name="Elaine Epperson L."/>
            <person name="Hasan N.A."/>
            <person name="Jackson M."/>
            <person name="Iwen P.C."/>
            <person name="Salfinger M."/>
            <person name="Strong M."/>
        </authorList>
    </citation>
    <scope>NUCLEOTIDE SEQUENCE [LARGE SCALE GENOMIC DNA]</scope>
    <source>
        <strain evidence="1 2">ATCC BAA-2683</strain>
    </source>
</reference>
<proteinExistence type="predicted"/>